<evidence type="ECO:0000256" key="1">
    <source>
        <dbReference type="SAM" id="MobiDB-lite"/>
    </source>
</evidence>
<feature type="compositionally biased region" description="Polar residues" evidence="1">
    <location>
        <begin position="22"/>
        <end position="32"/>
    </location>
</feature>
<protein>
    <recommendedName>
        <fullName evidence="4">B30.2/SPRY domain-containing protein</fullName>
    </recommendedName>
</protein>
<evidence type="ECO:0000313" key="3">
    <source>
        <dbReference type="Proteomes" id="UP000324800"/>
    </source>
</evidence>
<accession>A0A5J4WJ73</accession>
<dbReference type="Gene3D" id="2.60.120.920">
    <property type="match status" value="1"/>
</dbReference>
<evidence type="ECO:0008006" key="4">
    <source>
        <dbReference type="Google" id="ProtNLM"/>
    </source>
</evidence>
<evidence type="ECO:0000313" key="2">
    <source>
        <dbReference type="EMBL" id="KAA6394409.1"/>
    </source>
</evidence>
<organism evidence="2 3">
    <name type="scientific">Streblomastix strix</name>
    <dbReference type="NCBI Taxonomy" id="222440"/>
    <lineage>
        <taxon>Eukaryota</taxon>
        <taxon>Metamonada</taxon>
        <taxon>Preaxostyla</taxon>
        <taxon>Oxymonadida</taxon>
        <taxon>Streblomastigidae</taxon>
        <taxon>Streblomastix</taxon>
    </lineage>
</organism>
<feature type="compositionally biased region" description="Basic residues" evidence="1">
    <location>
        <begin position="10"/>
        <end position="21"/>
    </location>
</feature>
<dbReference type="OrthoDB" id="2306477at2759"/>
<name>A0A5J4WJ73_9EUKA</name>
<dbReference type="InterPro" id="IPR043136">
    <property type="entry name" value="B30.2/SPRY_sf"/>
</dbReference>
<dbReference type="EMBL" id="SNRW01001950">
    <property type="protein sequence ID" value="KAA6394409.1"/>
    <property type="molecule type" value="Genomic_DNA"/>
</dbReference>
<reference evidence="2 3" key="1">
    <citation type="submission" date="2019-03" db="EMBL/GenBank/DDBJ databases">
        <title>Single cell metagenomics reveals metabolic interactions within the superorganism composed of flagellate Streblomastix strix and complex community of Bacteroidetes bacteria on its surface.</title>
        <authorList>
            <person name="Treitli S.C."/>
            <person name="Kolisko M."/>
            <person name="Husnik F."/>
            <person name="Keeling P."/>
            <person name="Hampl V."/>
        </authorList>
    </citation>
    <scope>NUCLEOTIDE SEQUENCE [LARGE SCALE GENOMIC DNA]</scope>
    <source>
        <strain evidence="2">ST1C</strain>
    </source>
</reference>
<feature type="region of interest" description="Disordered" evidence="1">
    <location>
        <begin position="1"/>
        <end position="48"/>
    </location>
</feature>
<proteinExistence type="predicted"/>
<gene>
    <name evidence="2" type="ORF">EZS28_010067</name>
</gene>
<dbReference type="Proteomes" id="UP000324800">
    <property type="component" value="Unassembled WGS sequence"/>
</dbReference>
<sequence length="223" mass="25142">MSQQEDIKKQQHQHAYQHKKSPNQAISGAQSESVKEIGPIPNTPQVPSAEDAYVADGDIFTQLTDNHSTIQFDPVIKKGIAIFEILVLKSVDSVGIADESERYNPGDYPHERDDGKNMVEYGWEGDTGRIFNWGDENEGFKVDDRVTLELNMDSNPRTLTFFKNDVEQPTFVTNIPAAVRFWVCIAFKDDSFKVLKFESISAPVAKHGADSIAWDFKSEKQDE</sequence>
<dbReference type="InterPro" id="IPR013320">
    <property type="entry name" value="ConA-like_dom_sf"/>
</dbReference>
<dbReference type="AlphaFoldDB" id="A0A5J4WJ73"/>
<comment type="caution">
    <text evidence="2">The sequence shown here is derived from an EMBL/GenBank/DDBJ whole genome shotgun (WGS) entry which is preliminary data.</text>
</comment>
<dbReference type="SUPFAM" id="SSF49899">
    <property type="entry name" value="Concanavalin A-like lectins/glucanases"/>
    <property type="match status" value="1"/>
</dbReference>